<dbReference type="EMBL" id="KX845336">
    <property type="protein sequence ID" value="ARO85861.1"/>
    <property type="molecule type" value="mRNA"/>
</dbReference>
<evidence type="ECO:0000256" key="6">
    <source>
        <dbReference type="ARBA" id="ARBA00022833"/>
    </source>
</evidence>
<dbReference type="InterPro" id="IPR043359">
    <property type="entry name" value="GLI-like"/>
</dbReference>
<evidence type="ECO:0000256" key="8">
    <source>
        <dbReference type="ARBA" id="ARBA00023242"/>
    </source>
</evidence>
<dbReference type="GO" id="GO:0000981">
    <property type="term" value="F:DNA-binding transcription factor activity, RNA polymerase II-specific"/>
    <property type="evidence" value="ECO:0007669"/>
    <property type="project" value="TreeGrafter"/>
</dbReference>
<dbReference type="FunFam" id="3.30.160.60:FF:000041">
    <property type="entry name" value="Zinc finger protein ZIC 1"/>
    <property type="match status" value="1"/>
</dbReference>
<accession>A0A1X9PQA7</accession>
<proteinExistence type="evidence at transcript level"/>
<dbReference type="Pfam" id="PF00096">
    <property type="entry name" value="zf-C2H2"/>
    <property type="match status" value="2"/>
</dbReference>
<dbReference type="PANTHER" id="PTHR45718">
    <property type="entry name" value="TRANSCRIPTIONAL ACTIVATOR CUBITUS INTERRUPTUS"/>
    <property type="match status" value="1"/>
</dbReference>
<keyword evidence="5 9" id="KW-0863">Zinc-finger</keyword>
<feature type="domain" description="C2H2-type" evidence="10">
    <location>
        <begin position="324"/>
        <end position="351"/>
    </location>
</feature>
<keyword evidence="6" id="KW-0862">Zinc</keyword>
<dbReference type="FunFam" id="3.30.160.60:FF:001330">
    <property type="entry name" value="Zinc finger protein ZIC 4"/>
    <property type="match status" value="1"/>
</dbReference>
<dbReference type="InterPro" id="IPR013087">
    <property type="entry name" value="Znf_C2H2_type"/>
</dbReference>
<dbReference type="PROSITE" id="PS00028">
    <property type="entry name" value="ZINC_FINGER_C2H2_1"/>
    <property type="match status" value="3"/>
</dbReference>
<evidence type="ECO:0000259" key="10">
    <source>
        <dbReference type="PROSITE" id="PS50157"/>
    </source>
</evidence>
<evidence type="ECO:0000256" key="7">
    <source>
        <dbReference type="ARBA" id="ARBA00023125"/>
    </source>
</evidence>
<keyword evidence="8" id="KW-0539">Nucleus</keyword>
<evidence type="ECO:0000256" key="2">
    <source>
        <dbReference type="ARBA" id="ARBA00010831"/>
    </source>
</evidence>
<feature type="domain" description="C2H2-type" evidence="10">
    <location>
        <begin position="412"/>
        <end position="441"/>
    </location>
</feature>
<reference evidence="11" key="1">
    <citation type="submission" date="2016-09" db="EMBL/GenBank/DDBJ databases">
        <authorList>
            <person name="Capua I."/>
            <person name="De Benedictis P."/>
            <person name="Joannis T."/>
            <person name="Lombin L.H."/>
            <person name="Cattoli G."/>
        </authorList>
    </citation>
    <scope>NUCLEOTIDE SEQUENCE</scope>
</reference>
<keyword evidence="3" id="KW-0479">Metal-binding</keyword>
<keyword evidence="7" id="KW-0238">DNA-binding</keyword>
<dbReference type="InterPro" id="IPR041643">
    <property type="entry name" value="Znf_ZIC"/>
</dbReference>
<dbReference type="FunFam" id="3.30.160.60:FF:000039">
    <property type="entry name" value="Zinc finger protein ZIC 1"/>
    <property type="match status" value="1"/>
</dbReference>
<dbReference type="FunFam" id="3.30.160.60:FF:000035">
    <property type="entry name" value="Zinc finger protein ZIC 1"/>
    <property type="match status" value="1"/>
</dbReference>
<keyword evidence="4" id="KW-0677">Repeat</keyword>
<name>A0A1X9PQA7_9BILA</name>
<protein>
    <submittedName>
        <fullName evidence="11">Zic</fullName>
    </submittedName>
</protein>
<sequence>MTAETLQSTYMDHGLTKRNPAMRLVDVTPHQNINGMSTFGLAPHAHHSSDTTNEPSGMGLNPYGMEAAHMGALKLSPPHHMDTSSAGTTFSPQTNGYVPHSHSHHSHGHVTSYTAQALSASRDFLLRREHLTGPAVPLGTSLASHETLAANTGSHHSMFVPSTTYGPHSHSDVGTSSHVIFPGLHDQPTHHSAPHHVNSQMRLAIPSDMYGRPDQFNQVTSPRNDHLTSPQLHHNPHMNPMNMNPMNMNMNMNPMNTPHGPGAFFRYMRQPIKQELTCMWVDQEQPNPKKPCNKTFTSMHEIVTHITVEHIGGPEQSNHTCYWQNCTRNLKPFKAKYKLVNHVRVHTGEKPFPCPFPGCGKVFARSENLKIHKRTHTGEKPFKCEFEGCDRRFANSSDRKKHSHVHTSDKPYNCKIRGCDKSYTHPSSLRKHMKVHGKSPPPTNVYDASTPSLISPQTSEGSHSITSLPLAPNPPGLAPTHTNLSEWYVCQSAAGMPTPPSNEHSPVSSACNPLSLSNTATTTIPSTAVSHF</sequence>
<dbReference type="GO" id="GO:0005634">
    <property type="term" value="C:nucleus"/>
    <property type="evidence" value="ECO:0007669"/>
    <property type="project" value="UniProtKB-SubCell"/>
</dbReference>
<feature type="domain" description="C2H2-type" evidence="10">
    <location>
        <begin position="382"/>
        <end position="411"/>
    </location>
</feature>
<dbReference type="GO" id="GO:0000978">
    <property type="term" value="F:RNA polymerase II cis-regulatory region sequence-specific DNA binding"/>
    <property type="evidence" value="ECO:0007669"/>
    <property type="project" value="TreeGrafter"/>
</dbReference>
<dbReference type="InterPro" id="IPR036236">
    <property type="entry name" value="Znf_C2H2_sf"/>
</dbReference>
<dbReference type="Gene3D" id="3.30.160.60">
    <property type="entry name" value="Classic Zinc Finger"/>
    <property type="match status" value="4"/>
</dbReference>
<dbReference type="Pfam" id="PF18366">
    <property type="entry name" value="zf_ZIC"/>
    <property type="match status" value="1"/>
</dbReference>
<evidence type="ECO:0000313" key="11">
    <source>
        <dbReference type="EMBL" id="ARO85861.1"/>
    </source>
</evidence>
<evidence type="ECO:0000256" key="3">
    <source>
        <dbReference type="ARBA" id="ARBA00022723"/>
    </source>
</evidence>
<feature type="domain" description="C2H2-type" evidence="10">
    <location>
        <begin position="352"/>
        <end position="381"/>
    </location>
</feature>
<dbReference type="SMART" id="SM00355">
    <property type="entry name" value="ZnF_C2H2"/>
    <property type="match status" value="5"/>
</dbReference>
<evidence type="ECO:0000256" key="5">
    <source>
        <dbReference type="ARBA" id="ARBA00022771"/>
    </source>
</evidence>
<evidence type="ECO:0000256" key="9">
    <source>
        <dbReference type="PROSITE-ProRule" id="PRU00042"/>
    </source>
</evidence>
<evidence type="ECO:0000256" key="4">
    <source>
        <dbReference type="ARBA" id="ARBA00022737"/>
    </source>
</evidence>
<dbReference type="SUPFAM" id="SSF57667">
    <property type="entry name" value="beta-beta-alpha zinc fingers"/>
    <property type="match status" value="2"/>
</dbReference>
<dbReference type="PROSITE" id="PS50157">
    <property type="entry name" value="ZINC_FINGER_C2H2_2"/>
    <property type="match status" value="4"/>
</dbReference>
<comment type="similarity">
    <text evidence="2">Belongs to the GLI C2H2-type zinc-finger protein family.</text>
</comment>
<evidence type="ECO:0000256" key="1">
    <source>
        <dbReference type="ARBA" id="ARBA00004123"/>
    </source>
</evidence>
<organism evidence="11">
    <name type="scientific">Schizocardium californicum</name>
    <dbReference type="NCBI Taxonomy" id="1443244"/>
    <lineage>
        <taxon>Eukaryota</taxon>
        <taxon>Metazoa</taxon>
        <taxon>Hemichordata</taxon>
        <taxon>Enteropneusta</taxon>
        <taxon>Spengelidae</taxon>
        <taxon>Schizocardium</taxon>
    </lineage>
</organism>
<comment type="subcellular location">
    <subcellularLocation>
        <location evidence="1">Nucleus</location>
    </subcellularLocation>
</comment>
<dbReference type="Pfam" id="PF23561">
    <property type="entry name" value="zf-C2H2_15"/>
    <property type="match status" value="1"/>
</dbReference>
<dbReference type="InterPro" id="IPR056436">
    <property type="entry name" value="Znf-C2H2_ZIC1-5/GLI1-3-like"/>
</dbReference>
<dbReference type="AlphaFoldDB" id="A0A1X9PQA7"/>
<dbReference type="GO" id="GO:0008270">
    <property type="term" value="F:zinc ion binding"/>
    <property type="evidence" value="ECO:0007669"/>
    <property type="project" value="UniProtKB-KW"/>
</dbReference>
<dbReference type="PANTHER" id="PTHR45718:SF8">
    <property type="entry name" value="GLIS FAMILY ZINC FINGER 2"/>
    <property type="match status" value="1"/>
</dbReference>